<name>A0ACB0Y212_MELEN</name>
<keyword evidence="2" id="KW-1185">Reference proteome</keyword>
<proteinExistence type="predicted"/>
<reference evidence="1" key="1">
    <citation type="submission" date="2023-11" db="EMBL/GenBank/DDBJ databases">
        <authorList>
            <person name="Poullet M."/>
        </authorList>
    </citation>
    <scope>NUCLEOTIDE SEQUENCE</scope>
    <source>
        <strain evidence="1">E1834</strain>
    </source>
</reference>
<sequence>MKFNLFKNFIYLSPAKIQQRGLRQFISAENIPKAFEPPAFYKPKIESLDTKEDEPNTELLLSARVRPQLLRPYIDPVPILQHDNPHNFMDIVTIEKLMNARVHFGHKIGTLNDNMKWALFGGFSFFNLKKSFFKERLGVCIFDLEITQRYMVRALNFISALSYCDGKILFLTTNKASMLLVEETAAELGHFSHTRLWRQDIFTNRKDHVGGPVRFPDAMIFLNTHTSAMERHPAIIEAAKLCIPTVAVVDSNCDPSYISYPIPGNDDSISSIEFYMKMFSEAIKIGRKIKEEATTNVELLKENKLLKTSPQRILQQNRPKMFKPIFEQQNFRSNQITNKFKSKRKAGTGANMIPIGERRGEK</sequence>
<protein>
    <submittedName>
        <fullName evidence="1">Uncharacterized protein</fullName>
    </submittedName>
</protein>
<organism evidence="1 2">
    <name type="scientific">Meloidogyne enterolobii</name>
    <name type="common">Root-knot nematode worm</name>
    <name type="synonym">Meloidogyne mayaguensis</name>
    <dbReference type="NCBI Taxonomy" id="390850"/>
    <lineage>
        <taxon>Eukaryota</taxon>
        <taxon>Metazoa</taxon>
        <taxon>Ecdysozoa</taxon>
        <taxon>Nematoda</taxon>
        <taxon>Chromadorea</taxon>
        <taxon>Rhabditida</taxon>
        <taxon>Tylenchina</taxon>
        <taxon>Tylenchomorpha</taxon>
        <taxon>Tylenchoidea</taxon>
        <taxon>Meloidogynidae</taxon>
        <taxon>Meloidogyninae</taxon>
        <taxon>Meloidogyne</taxon>
    </lineage>
</organism>
<gene>
    <name evidence="1" type="ORF">MENTE1834_LOCUS6630</name>
</gene>
<dbReference type="Proteomes" id="UP001497535">
    <property type="component" value="Unassembled WGS sequence"/>
</dbReference>
<dbReference type="EMBL" id="CAVMJV010000005">
    <property type="protein sequence ID" value="CAK5028523.1"/>
    <property type="molecule type" value="Genomic_DNA"/>
</dbReference>
<accession>A0ACB0Y212</accession>
<comment type="caution">
    <text evidence="1">The sequence shown here is derived from an EMBL/GenBank/DDBJ whole genome shotgun (WGS) entry which is preliminary data.</text>
</comment>
<evidence type="ECO:0000313" key="2">
    <source>
        <dbReference type="Proteomes" id="UP001497535"/>
    </source>
</evidence>
<evidence type="ECO:0000313" key="1">
    <source>
        <dbReference type="EMBL" id="CAK5028523.1"/>
    </source>
</evidence>